<reference evidence="2 4" key="1">
    <citation type="journal article" date="2015" name="Genome Biol. Evol.">
        <title>Comparative Genomics of a Bacterivorous Green Alga Reveals Evolutionary Causalities and Consequences of Phago-Mixotrophic Mode of Nutrition.</title>
        <authorList>
            <person name="Burns J.A."/>
            <person name="Paasch A."/>
            <person name="Narechania A."/>
            <person name="Kim E."/>
        </authorList>
    </citation>
    <scope>NUCLEOTIDE SEQUENCE [LARGE SCALE GENOMIC DNA]</scope>
    <source>
        <strain evidence="2">PLY_AMNH</strain>
    </source>
</reference>
<sequence length="289" mass="32794">MFDTCNQTRFEAWFSDLSACVWGNDFEPIKAGGQHGDKKSDGRRVSTETVFQCYAPDSPATFASKAVAKVQDSFPEVLTYWSNLSEWVFVHNNAEGITSSVSDALEKLREAYPNIKISSASRRFLKDELHDHLTLSQMLDVYPDARRDFSEVGMEHVRPLLKRIISEKTTIYDPNDFGDIPSEAKLDHNSLSEDAKFFLNFARQNIGIVDRFIGGMNNPENASIIQSELREKYLELRDFGYQSDEVLGKLVSFVRVEEEPKTTAAAYVILAYYFDACDIFENVPEDATC</sequence>
<dbReference type="EMBL" id="LGRX02001216">
    <property type="protein sequence ID" value="KAK3286589.1"/>
    <property type="molecule type" value="Genomic_DNA"/>
</dbReference>
<dbReference type="Pfam" id="PF20275">
    <property type="entry name" value="CTD10"/>
    <property type="match status" value="1"/>
</dbReference>
<dbReference type="InterPro" id="IPR046919">
    <property type="entry name" value="ABC-3C_CTD10"/>
</dbReference>
<evidence type="ECO:0000259" key="1">
    <source>
        <dbReference type="Pfam" id="PF20275"/>
    </source>
</evidence>
<evidence type="ECO:0000313" key="2">
    <source>
        <dbReference type="EMBL" id="KAK3286589.1"/>
    </source>
</evidence>
<dbReference type="Proteomes" id="UP001190700">
    <property type="component" value="Unassembled WGS sequence"/>
</dbReference>
<organism evidence="2 4">
    <name type="scientific">Cymbomonas tetramitiformis</name>
    <dbReference type="NCBI Taxonomy" id="36881"/>
    <lineage>
        <taxon>Eukaryota</taxon>
        <taxon>Viridiplantae</taxon>
        <taxon>Chlorophyta</taxon>
        <taxon>Pyramimonadophyceae</taxon>
        <taxon>Pyramimonadales</taxon>
        <taxon>Pyramimonadaceae</taxon>
        <taxon>Cymbomonas</taxon>
    </lineage>
</organism>
<reference evidence="2" key="2">
    <citation type="submission" date="2023-06" db="EMBL/GenBank/DDBJ databases">
        <title>Long-read-based genome assembly of the green algal bacterivore Cymbomonas tetramitiformis.</title>
        <authorList>
            <person name="Gyaltshen Y."/>
            <person name="Rozenberg A."/>
            <person name="Paasch A."/>
            <person name="Burns J.A."/>
            <person name="Warring S."/>
            <person name="Larson R."/>
            <person name="Maurer-Alcala X."/>
            <person name="Dacks J."/>
            <person name="Kim E."/>
        </authorList>
    </citation>
    <scope>NUCLEOTIDE SEQUENCE</scope>
    <source>
        <strain evidence="2">PLY_AMNH</strain>
    </source>
</reference>
<protein>
    <recommendedName>
        <fullName evidence="1">ABC-three component systems C-terminal domain-containing protein</fullName>
    </recommendedName>
</protein>
<gene>
    <name evidence="2" type="ORF">CYMTET_5815</name>
    <name evidence="3" type="ORF">CYMTET_5878</name>
</gene>
<feature type="domain" description="ABC-three component systems C-terminal" evidence="1">
    <location>
        <begin position="157"/>
        <end position="281"/>
    </location>
</feature>
<evidence type="ECO:0000313" key="4">
    <source>
        <dbReference type="Proteomes" id="UP001190700"/>
    </source>
</evidence>
<name>A0AAE0GYD6_9CHLO</name>
<dbReference type="AlphaFoldDB" id="A0AAE0GYD6"/>
<proteinExistence type="predicted"/>
<keyword evidence="4" id="KW-1185">Reference proteome</keyword>
<evidence type="ECO:0000313" key="3">
    <source>
        <dbReference type="EMBL" id="KAK3286652.1"/>
    </source>
</evidence>
<dbReference type="EMBL" id="LGRX02001216">
    <property type="protein sequence ID" value="KAK3286652.1"/>
    <property type="molecule type" value="Genomic_DNA"/>
</dbReference>
<accession>A0AAE0GYD6</accession>
<comment type="caution">
    <text evidence="2">The sequence shown here is derived from an EMBL/GenBank/DDBJ whole genome shotgun (WGS) entry which is preliminary data.</text>
</comment>